<accession>A0A0C2D0I6</accession>
<evidence type="ECO:0000313" key="3">
    <source>
        <dbReference type="Proteomes" id="UP000031599"/>
    </source>
</evidence>
<name>A0A0C2D0I6_9BACT</name>
<evidence type="ECO:0000313" key="2">
    <source>
        <dbReference type="EMBL" id="KIG15355.1"/>
    </source>
</evidence>
<reference evidence="2 3" key="1">
    <citation type="submission" date="2014-12" db="EMBL/GenBank/DDBJ databases">
        <title>Genome assembly of Enhygromyxa salina DSM 15201.</title>
        <authorList>
            <person name="Sharma G."/>
            <person name="Subramanian S."/>
        </authorList>
    </citation>
    <scope>NUCLEOTIDE SEQUENCE [LARGE SCALE GENOMIC DNA]</scope>
    <source>
        <strain evidence="2 3">DSM 15201</strain>
    </source>
</reference>
<proteinExistence type="predicted"/>
<dbReference type="AlphaFoldDB" id="A0A0C2D0I6"/>
<organism evidence="2 3">
    <name type="scientific">Enhygromyxa salina</name>
    <dbReference type="NCBI Taxonomy" id="215803"/>
    <lineage>
        <taxon>Bacteria</taxon>
        <taxon>Pseudomonadati</taxon>
        <taxon>Myxococcota</taxon>
        <taxon>Polyangia</taxon>
        <taxon>Nannocystales</taxon>
        <taxon>Nannocystaceae</taxon>
        <taxon>Enhygromyxa</taxon>
    </lineage>
</organism>
<dbReference type="Proteomes" id="UP000031599">
    <property type="component" value="Unassembled WGS sequence"/>
</dbReference>
<feature type="region of interest" description="Disordered" evidence="1">
    <location>
        <begin position="422"/>
        <end position="467"/>
    </location>
</feature>
<dbReference type="EMBL" id="JMCC02000056">
    <property type="protein sequence ID" value="KIG15355.1"/>
    <property type="molecule type" value="Genomic_DNA"/>
</dbReference>
<protein>
    <submittedName>
        <fullName evidence="2">Uncharacterized protein</fullName>
    </submittedName>
</protein>
<comment type="caution">
    <text evidence="2">The sequence shown here is derived from an EMBL/GenBank/DDBJ whole genome shotgun (WGS) entry which is preliminary data.</text>
</comment>
<sequence>MHFANIGPSPRTWPSARTCAGNLEHSHDRMTVTITQFGGHTGSFAGDCAVVEVDDESGKHVVIIDTGDSVIWDSNASLANYVRAPASSKGAQVILVTTYFHRDHFNTDVVGQFRNGELSSHYFSKQAATSANFTRLSNGGKWNSLGKGTTSIQLGPTAQMTFYVPPPTLKVDDQNDQSMASATLLAAAAASRRSWRIRAKNADSARHARAGAWLTSRPTSARGVPGGTSSAEGVLAAVAAALRDGLRPEPVRRRARRVHRFVASLASSPGKGKARSGLGRGRAVRCGHLYPVFAVDNMTCPRCRGAMRLVMIANKHTAESRVGPPRNLGDLLAGGGAERVETQLALVVPHVHAVKYEAMKVHVEPQRGVGALDEGDRTEPRVFDRTQAKLRLRSATKRATQRDDERVEHVSAQLSVVAHRVGQPPWQRARRSRNPAPPSYVLSAVQKSHSRRSVDSSRGSYDADLSS</sequence>
<evidence type="ECO:0000256" key="1">
    <source>
        <dbReference type="SAM" id="MobiDB-lite"/>
    </source>
</evidence>
<gene>
    <name evidence="2" type="ORF">DB30_05687</name>
</gene>